<organism evidence="1 2">
    <name type="scientific">Geosporobacter ferrireducens</name>
    <dbReference type="NCBI Taxonomy" id="1424294"/>
    <lineage>
        <taxon>Bacteria</taxon>
        <taxon>Bacillati</taxon>
        <taxon>Bacillota</taxon>
        <taxon>Clostridia</taxon>
        <taxon>Peptostreptococcales</taxon>
        <taxon>Thermotaleaceae</taxon>
        <taxon>Geosporobacter</taxon>
    </lineage>
</organism>
<proteinExistence type="predicted"/>
<evidence type="ECO:0000313" key="1">
    <source>
        <dbReference type="EMBL" id="AOT70728.1"/>
    </source>
</evidence>
<dbReference type="Proteomes" id="UP000095743">
    <property type="component" value="Chromosome"/>
</dbReference>
<name>A0A1D8GIL8_9FIRM</name>
<reference evidence="1 2" key="1">
    <citation type="submission" date="2016-09" db="EMBL/GenBank/DDBJ databases">
        <title>Genomic analysis reveals versatility of anaerobic energy metabolism of Geosporobacter ferrireducens IRF9 of phylum Firmicutes.</title>
        <authorList>
            <person name="Kim S.-J."/>
        </authorList>
    </citation>
    <scope>NUCLEOTIDE SEQUENCE [LARGE SCALE GENOMIC DNA]</scope>
    <source>
        <strain evidence="1 2">IRF9</strain>
    </source>
</reference>
<evidence type="ECO:0000313" key="2">
    <source>
        <dbReference type="Proteomes" id="UP000095743"/>
    </source>
</evidence>
<dbReference type="AlphaFoldDB" id="A0A1D8GIL8"/>
<dbReference type="KEGG" id="gfe:Gferi_14770"/>
<dbReference type="RefSeq" id="WP_069977807.1">
    <property type="nucleotide sequence ID" value="NZ_CP017269.1"/>
</dbReference>
<sequence length="82" mass="9323">MEKLLKNGMQPSVGMLLRENVLACAWRGYLEEKHIDLVSELIGSSVHGKLLFFIQGRSMDGLEAMITSIRREIEFLMKGKEV</sequence>
<protein>
    <submittedName>
        <fullName evidence="1">Uncharacterized protein</fullName>
    </submittedName>
</protein>
<dbReference type="STRING" id="1424294.Gferi_14770"/>
<gene>
    <name evidence="1" type="ORF">Gferi_14770</name>
</gene>
<dbReference type="EMBL" id="CP017269">
    <property type="protein sequence ID" value="AOT70728.1"/>
    <property type="molecule type" value="Genomic_DNA"/>
</dbReference>
<keyword evidence="2" id="KW-1185">Reference proteome</keyword>
<accession>A0A1D8GIL8</accession>